<keyword evidence="1" id="KW-0472">Membrane</keyword>
<dbReference type="EMBL" id="LCFK01000020">
    <property type="protein sequence ID" value="KKS93514.1"/>
    <property type="molecule type" value="Genomic_DNA"/>
</dbReference>
<dbReference type="Proteomes" id="UP000033980">
    <property type="component" value="Unassembled WGS sequence"/>
</dbReference>
<proteinExistence type="predicted"/>
<feature type="transmembrane region" description="Helical" evidence="1">
    <location>
        <begin position="9"/>
        <end position="33"/>
    </location>
</feature>
<feature type="transmembrane region" description="Helical" evidence="1">
    <location>
        <begin position="39"/>
        <end position="58"/>
    </location>
</feature>
<evidence type="ECO:0000313" key="3">
    <source>
        <dbReference type="Proteomes" id="UP000033980"/>
    </source>
</evidence>
<dbReference type="AlphaFoldDB" id="A0A0G1D757"/>
<organism evidence="2 3">
    <name type="scientific">Candidatus Collierbacteria bacterium GW2011_GWC2_43_12</name>
    <dbReference type="NCBI Taxonomy" id="1618390"/>
    <lineage>
        <taxon>Bacteria</taxon>
        <taxon>Candidatus Collieribacteriota</taxon>
    </lineage>
</organism>
<reference evidence="2 3" key="1">
    <citation type="journal article" date="2015" name="Nature">
        <title>rRNA introns, odd ribosomes, and small enigmatic genomes across a large radiation of phyla.</title>
        <authorList>
            <person name="Brown C.T."/>
            <person name="Hug L.A."/>
            <person name="Thomas B.C."/>
            <person name="Sharon I."/>
            <person name="Castelle C.J."/>
            <person name="Singh A."/>
            <person name="Wilkins M.J."/>
            <person name="Williams K.H."/>
            <person name="Banfield J.F."/>
        </authorList>
    </citation>
    <scope>NUCLEOTIDE SEQUENCE [LARGE SCALE GENOMIC DNA]</scope>
</reference>
<gene>
    <name evidence="2" type="ORF">UV68_C0020G0014</name>
</gene>
<evidence type="ECO:0000256" key="1">
    <source>
        <dbReference type="SAM" id="Phobius"/>
    </source>
</evidence>
<keyword evidence="1" id="KW-0812">Transmembrane</keyword>
<keyword evidence="1" id="KW-1133">Transmembrane helix</keyword>
<sequence>MLKDKLSSFLFGLMVLALFVAVPGLPGLVAALVTGIPSLFAVMIAIVAGIGLMVRWLYLRSRS</sequence>
<comment type="caution">
    <text evidence="2">The sequence shown here is derived from an EMBL/GenBank/DDBJ whole genome shotgun (WGS) entry which is preliminary data.</text>
</comment>
<evidence type="ECO:0000313" key="2">
    <source>
        <dbReference type="EMBL" id="KKS93514.1"/>
    </source>
</evidence>
<protein>
    <submittedName>
        <fullName evidence="2">Uncharacterized protein</fullName>
    </submittedName>
</protein>
<accession>A0A0G1D757</accession>
<name>A0A0G1D757_9BACT</name>